<name>A0ABR7E470_9BACT</name>
<feature type="domain" description="RagB/SusD" evidence="6">
    <location>
        <begin position="284"/>
        <end position="574"/>
    </location>
</feature>
<comment type="similarity">
    <text evidence="2">Belongs to the SusD family.</text>
</comment>
<comment type="caution">
    <text evidence="8">The sequence shown here is derived from an EMBL/GenBank/DDBJ whole genome shotgun (WGS) entry which is preliminary data.</text>
</comment>
<evidence type="ECO:0000256" key="3">
    <source>
        <dbReference type="ARBA" id="ARBA00022729"/>
    </source>
</evidence>
<dbReference type="InterPro" id="IPR033985">
    <property type="entry name" value="SusD-like_N"/>
</dbReference>
<keyword evidence="5" id="KW-0998">Cell outer membrane</keyword>
<dbReference type="EMBL" id="JACOOI010000020">
    <property type="protein sequence ID" value="MBC5644576.1"/>
    <property type="molecule type" value="Genomic_DNA"/>
</dbReference>
<dbReference type="SUPFAM" id="SSF48452">
    <property type="entry name" value="TPR-like"/>
    <property type="match status" value="1"/>
</dbReference>
<comment type="subcellular location">
    <subcellularLocation>
        <location evidence="1">Cell outer membrane</location>
    </subcellularLocation>
</comment>
<feature type="domain" description="SusD-like N-terminal" evidence="7">
    <location>
        <begin position="9"/>
        <end position="201"/>
    </location>
</feature>
<evidence type="ECO:0000313" key="9">
    <source>
        <dbReference type="Proteomes" id="UP000644010"/>
    </source>
</evidence>
<evidence type="ECO:0000313" key="8">
    <source>
        <dbReference type="EMBL" id="MBC5644576.1"/>
    </source>
</evidence>
<proteinExistence type="inferred from homology"/>
<accession>A0ABR7E470</accession>
<sequence length="578" mass="65606">MLFSSCESFLDREPLDQVSQATFWKTPEQLDAYIMGKYSWLPGDFGAWGMGYLVQDQNSDDMVVGLNHPAWMNGENNTTPVSGGNWNWGAIREINMFFDNYTLCESPFSSYEQTYGEACFLKAYKYHELVQNFGDVPWYSSVISDTDEELLNKARDPRSLVVDSIMGLIDQAVDHLQLRSVVGVNRLNKETALIYKSRVALFEATWAKYHAGTPSASDVDPDTYFKKAIEAYTQFKQLCGGFEGKLYSTGNPDTDYYNLFNRFDYADIQEVTLSKKYSRALGIPNNLNVQVWSYGYYNCSYTLDLIQSYLSKSGQSVDITNSSVIPGKGCDYLLNLANTLDPRYRQIVFTPGDLINSVTAGFIDSLFTVPQIHLSEAARNTTTGFSPKKSHNPEGPIINQSDPLVSGIGFRVSELLLNYVEAYVELHGAFPDLSDNIDLIRKRVGMPTLTEVKPVVEKWWPDYGYPISDNLAIIRQERRVELAGEGLRSNDWKRWRAHKLFDGKRPRGFRFDQSDYDKIGVQPNVQLDEEGYIDPYKVSLNGGGFHFKPERDYLSPIPLNELLINPNLKQNPGWDSPK</sequence>
<evidence type="ECO:0000256" key="5">
    <source>
        <dbReference type="ARBA" id="ARBA00023237"/>
    </source>
</evidence>
<keyword evidence="3" id="KW-0732">Signal</keyword>
<dbReference type="Proteomes" id="UP000644010">
    <property type="component" value="Unassembled WGS sequence"/>
</dbReference>
<evidence type="ECO:0000259" key="7">
    <source>
        <dbReference type="Pfam" id="PF14322"/>
    </source>
</evidence>
<dbReference type="InterPro" id="IPR012944">
    <property type="entry name" value="SusD_RagB_dom"/>
</dbReference>
<dbReference type="InterPro" id="IPR011990">
    <property type="entry name" value="TPR-like_helical_dom_sf"/>
</dbReference>
<keyword evidence="9" id="KW-1185">Reference proteome</keyword>
<gene>
    <name evidence="8" type="ORF">H8S77_16985</name>
</gene>
<reference evidence="8 9" key="1">
    <citation type="submission" date="2020-08" db="EMBL/GenBank/DDBJ databases">
        <title>Genome public.</title>
        <authorList>
            <person name="Liu C."/>
            <person name="Sun Q."/>
        </authorList>
    </citation>
    <scope>NUCLEOTIDE SEQUENCE [LARGE SCALE GENOMIC DNA]</scope>
    <source>
        <strain evidence="8 9">BX2</strain>
    </source>
</reference>
<evidence type="ECO:0000256" key="4">
    <source>
        <dbReference type="ARBA" id="ARBA00023136"/>
    </source>
</evidence>
<evidence type="ECO:0000259" key="6">
    <source>
        <dbReference type="Pfam" id="PF07980"/>
    </source>
</evidence>
<organism evidence="8 9">
    <name type="scientific">Parabacteroides segnis</name>
    <dbReference type="NCBI Taxonomy" id="2763058"/>
    <lineage>
        <taxon>Bacteria</taxon>
        <taxon>Pseudomonadati</taxon>
        <taxon>Bacteroidota</taxon>
        <taxon>Bacteroidia</taxon>
        <taxon>Bacteroidales</taxon>
        <taxon>Tannerellaceae</taxon>
        <taxon>Parabacteroides</taxon>
    </lineage>
</organism>
<evidence type="ECO:0000256" key="2">
    <source>
        <dbReference type="ARBA" id="ARBA00006275"/>
    </source>
</evidence>
<dbReference type="Gene3D" id="1.25.40.390">
    <property type="match status" value="1"/>
</dbReference>
<dbReference type="Pfam" id="PF07980">
    <property type="entry name" value="SusD_RagB"/>
    <property type="match status" value="1"/>
</dbReference>
<protein>
    <submittedName>
        <fullName evidence="8">RagB/SusD family nutrient uptake outer membrane protein</fullName>
    </submittedName>
</protein>
<keyword evidence="4" id="KW-0472">Membrane</keyword>
<dbReference type="Pfam" id="PF14322">
    <property type="entry name" value="SusD-like_3"/>
    <property type="match status" value="1"/>
</dbReference>
<evidence type="ECO:0000256" key="1">
    <source>
        <dbReference type="ARBA" id="ARBA00004442"/>
    </source>
</evidence>